<protein>
    <submittedName>
        <fullName evidence="11">Ferrichrome ABC superfamily ATP binding cassette transporter, ABC protein</fullName>
        <ecNumber evidence="11">3.6.3.-</ecNumber>
    </submittedName>
</protein>
<dbReference type="InterPro" id="IPR051535">
    <property type="entry name" value="Siderophore_ABC-ATPase"/>
</dbReference>
<dbReference type="FunFam" id="3.40.50.300:FF:000134">
    <property type="entry name" value="Iron-enterobactin ABC transporter ATP-binding protein"/>
    <property type="match status" value="1"/>
</dbReference>
<evidence type="ECO:0000256" key="7">
    <source>
        <dbReference type="ARBA" id="ARBA00023004"/>
    </source>
</evidence>
<dbReference type="GO" id="GO:0016887">
    <property type="term" value="F:ATP hydrolysis activity"/>
    <property type="evidence" value="ECO:0007669"/>
    <property type="project" value="InterPro"/>
</dbReference>
<gene>
    <name evidence="11" type="primary">fhuC3</name>
    <name evidence="11" type="ORF">HMPREF9081_1048</name>
</gene>
<dbReference type="InterPro" id="IPR017871">
    <property type="entry name" value="ABC_transporter-like_CS"/>
</dbReference>
<dbReference type="PROSITE" id="PS00211">
    <property type="entry name" value="ABC_TRANSPORTER_1"/>
    <property type="match status" value="1"/>
</dbReference>
<accession>F5RLB2</accession>
<dbReference type="PROSITE" id="PS50893">
    <property type="entry name" value="ABC_TRANSPORTER_2"/>
    <property type="match status" value="1"/>
</dbReference>
<dbReference type="SUPFAM" id="SSF52540">
    <property type="entry name" value="P-loop containing nucleoside triphosphate hydrolases"/>
    <property type="match status" value="1"/>
</dbReference>
<evidence type="ECO:0000259" key="10">
    <source>
        <dbReference type="PROSITE" id="PS50893"/>
    </source>
</evidence>
<dbReference type="GO" id="GO:0005524">
    <property type="term" value="F:ATP binding"/>
    <property type="evidence" value="ECO:0007669"/>
    <property type="project" value="UniProtKB-KW"/>
</dbReference>
<evidence type="ECO:0000256" key="2">
    <source>
        <dbReference type="ARBA" id="ARBA00022448"/>
    </source>
</evidence>
<evidence type="ECO:0000256" key="4">
    <source>
        <dbReference type="ARBA" id="ARBA00022496"/>
    </source>
</evidence>
<dbReference type="InterPro" id="IPR027417">
    <property type="entry name" value="P-loop_NTPase"/>
</dbReference>
<dbReference type="EC" id="3.6.3.-" evidence="11"/>
<keyword evidence="2" id="KW-0813">Transport</keyword>
<evidence type="ECO:0000256" key="3">
    <source>
        <dbReference type="ARBA" id="ARBA00022475"/>
    </source>
</evidence>
<proteinExistence type="predicted"/>
<dbReference type="InterPro" id="IPR003593">
    <property type="entry name" value="AAA+_ATPase"/>
</dbReference>
<keyword evidence="8" id="KW-0406">Ion transport</keyword>
<keyword evidence="9" id="KW-0472">Membrane</keyword>
<dbReference type="PANTHER" id="PTHR42771">
    <property type="entry name" value="IRON(3+)-HYDROXAMATE IMPORT ATP-BINDING PROTEIN FHUC"/>
    <property type="match status" value="1"/>
</dbReference>
<dbReference type="PANTHER" id="PTHR42771:SF2">
    <property type="entry name" value="IRON(3+)-HYDROXAMATE IMPORT ATP-BINDING PROTEIN FHUC"/>
    <property type="match status" value="1"/>
</dbReference>
<dbReference type="InterPro" id="IPR003439">
    <property type="entry name" value="ABC_transporter-like_ATP-bd"/>
</dbReference>
<dbReference type="SMART" id="SM00382">
    <property type="entry name" value="AAA"/>
    <property type="match status" value="1"/>
</dbReference>
<feature type="domain" description="ABC transporter" evidence="10">
    <location>
        <begin position="5"/>
        <end position="241"/>
    </location>
</feature>
<organism evidence="11 12">
    <name type="scientific">Centipeda periodontii DSM 2778</name>
    <dbReference type="NCBI Taxonomy" id="888060"/>
    <lineage>
        <taxon>Bacteria</taxon>
        <taxon>Bacillati</taxon>
        <taxon>Bacillota</taxon>
        <taxon>Negativicutes</taxon>
        <taxon>Selenomonadales</taxon>
        <taxon>Selenomonadaceae</taxon>
        <taxon>Centipeda</taxon>
    </lineage>
</organism>
<dbReference type="GO" id="GO:0005886">
    <property type="term" value="C:plasma membrane"/>
    <property type="evidence" value="ECO:0007669"/>
    <property type="project" value="UniProtKB-SubCell"/>
</dbReference>
<keyword evidence="11" id="KW-0378">Hydrolase</keyword>
<dbReference type="CDD" id="cd03214">
    <property type="entry name" value="ABC_Iron-Siderophores_B12_Hemin"/>
    <property type="match status" value="1"/>
</dbReference>
<dbReference type="Gene3D" id="3.40.50.300">
    <property type="entry name" value="P-loop containing nucleotide triphosphate hydrolases"/>
    <property type="match status" value="1"/>
</dbReference>
<dbReference type="OrthoDB" id="9799337at2"/>
<keyword evidence="12" id="KW-1185">Reference proteome</keyword>
<evidence type="ECO:0000313" key="12">
    <source>
        <dbReference type="Proteomes" id="UP000004067"/>
    </source>
</evidence>
<dbReference type="Pfam" id="PF00005">
    <property type="entry name" value="ABC_tran"/>
    <property type="match status" value="1"/>
</dbReference>
<evidence type="ECO:0000313" key="11">
    <source>
        <dbReference type="EMBL" id="EGK60667.1"/>
    </source>
</evidence>
<comment type="subcellular location">
    <subcellularLocation>
        <location evidence="1">Cell membrane</location>
        <topology evidence="1">Peripheral membrane protein</topology>
    </subcellularLocation>
</comment>
<dbReference type="AlphaFoldDB" id="F5RLB2"/>
<keyword evidence="4" id="KW-0410">Iron transport</keyword>
<dbReference type="GO" id="GO:0006826">
    <property type="term" value="P:iron ion transport"/>
    <property type="evidence" value="ECO:0007669"/>
    <property type="project" value="UniProtKB-KW"/>
</dbReference>
<reference evidence="11 12" key="1">
    <citation type="submission" date="2011-04" db="EMBL/GenBank/DDBJ databases">
        <authorList>
            <person name="Muzny D."/>
            <person name="Qin X."/>
            <person name="Deng J."/>
            <person name="Jiang H."/>
            <person name="Liu Y."/>
            <person name="Qu J."/>
            <person name="Song X.-Z."/>
            <person name="Zhang L."/>
            <person name="Thornton R."/>
            <person name="Coyle M."/>
            <person name="Francisco L."/>
            <person name="Jackson L."/>
            <person name="Javaid M."/>
            <person name="Korchina V."/>
            <person name="Kovar C."/>
            <person name="Mata R."/>
            <person name="Mathew T."/>
            <person name="Ngo R."/>
            <person name="Nguyen L."/>
            <person name="Nguyen N."/>
            <person name="Okwuonu G."/>
            <person name="Ongeri F."/>
            <person name="Pham C."/>
            <person name="Simmons D."/>
            <person name="Wilczek-Boney K."/>
            <person name="Hale W."/>
            <person name="Jakkamsetti A."/>
            <person name="Pham P."/>
            <person name="Ruth R."/>
            <person name="San Lucas F."/>
            <person name="Warren J."/>
            <person name="Zhang J."/>
            <person name="Zhao Z."/>
            <person name="Zhou C."/>
            <person name="Zhu D."/>
            <person name="Lee S."/>
            <person name="Bess C."/>
            <person name="Blankenburg K."/>
            <person name="Forbes L."/>
            <person name="Fu Q."/>
            <person name="Gubbala S."/>
            <person name="Hirani K."/>
            <person name="Jayaseelan J.C."/>
            <person name="Lara F."/>
            <person name="Munidasa M."/>
            <person name="Palculict T."/>
            <person name="Patil S."/>
            <person name="Pu L.-L."/>
            <person name="Saada N."/>
            <person name="Tang L."/>
            <person name="Weissenberger G."/>
            <person name="Zhu Y."/>
            <person name="Hemphill L."/>
            <person name="Shang Y."/>
            <person name="Youmans B."/>
            <person name="Ayvaz T."/>
            <person name="Ross M."/>
            <person name="Santibanez J."/>
            <person name="Aqrawi P."/>
            <person name="Gross S."/>
            <person name="Joshi V."/>
            <person name="Fowler G."/>
            <person name="Nazareth L."/>
            <person name="Reid J."/>
            <person name="Worley K."/>
            <person name="Petrosino J."/>
            <person name="Highlander S."/>
            <person name="Gibbs R."/>
        </authorList>
    </citation>
    <scope>NUCLEOTIDE SEQUENCE [LARGE SCALE GENOMIC DNA]</scope>
    <source>
        <strain evidence="11 12">DSM 2778</strain>
    </source>
</reference>
<dbReference type="Proteomes" id="UP000004067">
    <property type="component" value="Unassembled WGS sequence"/>
</dbReference>
<sequence>MEELLRARALSLSYGRMEIIHAVDVSIHRAEIAAIIGPNGSGKSTLLKALARLLKPSSGTIEFLGADIWGKSERDIAQKIAFLPQSAEPPGDITVLELVRMGRLPHRKFWDMFSKEDGEICREALMRTGMESLSMRPIRALSGGERQRVRLAMALAQQPEALLLDEPTTYLDIRHQLALMELVENLHDTLGLTVIMVLHDLNQAVRYGGRLIAVRAGEIIADGSPNDVFTHELVRDLYGVESRVSDIEIAGRRTKLCLPERVARTAHEH</sequence>
<evidence type="ECO:0000256" key="5">
    <source>
        <dbReference type="ARBA" id="ARBA00022741"/>
    </source>
</evidence>
<dbReference type="HOGENOM" id="CLU_000604_1_11_9"/>
<evidence type="ECO:0000256" key="8">
    <source>
        <dbReference type="ARBA" id="ARBA00023065"/>
    </source>
</evidence>
<dbReference type="RefSeq" id="WP_006305965.1">
    <property type="nucleotide sequence ID" value="NZ_GL892076.1"/>
</dbReference>
<evidence type="ECO:0000256" key="1">
    <source>
        <dbReference type="ARBA" id="ARBA00004202"/>
    </source>
</evidence>
<dbReference type="eggNOG" id="COG1120">
    <property type="taxonomic scope" value="Bacteria"/>
</dbReference>
<comment type="caution">
    <text evidence="11">The sequence shown here is derived from an EMBL/GenBank/DDBJ whole genome shotgun (WGS) entry which is preliminary data.</text>
</comment>
<evidence type="ECO:0000256" key="9">
    <source>
        <dbReference type="ARBA" id="ARBA00023136"/>
    </source>
</evidence>
<keyword evidence="7" id="KW-0408">Iron</keyword>
<keyword evidence="3" id="KW-1003">Cell membrane</keyword>
<dbReference type="STRING" id="888060.HMPREF9081_1048"/>
<dbReference type="EMBL" id="AFHQ01000029">
    <property type="protein sequence ID" value="EGK60667.1"/>
    <property type="molecule type" value="Genomic_DNA"/>
</dbReference>
<keyword evidence="5" id="KW-0547">Nucleotide-binding</keyword>
<evidence type="ECO:0000256" key="6">
    <source>
        <dbReference type="ARBA" id="ARBA00022840"/>
    </source>
</evidence>
<keyword evidence="6" id="KW-0067">ATP-binding</keyword>
<name>F5RLB2_9FIRM</name>